<sequence length="137" mass="15946">MPRRASRRRRYRSPTDKRRDPMSDREVFQFLAFRWDITKAQQIAADLPVHRFDPRPWFGWLAAIALDEDHIPAVDLDRPLIAVRLREADGSAMIIDGWHRVARAQRDGVTELPIVVLDEDQEYQVRIFGGDKVPCSP</sequence>
<evidence type="ECO:0000256" key="1">
    <source>
        <dbReference type="SAM" id="MobiDB-lite"/>
    </source>
</evidence>
<name>A0A372G802_9ACTN</name>
<keyword evidence="3" id="KW-1185">Reference proteome</keyword>
<reference evidence="2 3" key="1">
    <citation type="submission" date="2018-08" db="EMBL/GenBank/DDBJ databases">
        <title>Actinomadura spongicola sp. nov., isolated from marine sponge Leucetta chagosensis.</title>
        <authorList>
            <person name="Li L."/>
            <person name="Lin H.W."/>
        </authorList>
    </citation>
    <scope>NUCLEOTIDE SEQUENCE [LARGE SCALE GENOMIC DNA]</scope>
    <source>
        <strain evidence="2 3">LHW52907</strain>
    </source>
</reference>
<comment type="caution">
    <text evidence="2">The sequence shown here is derived from an EMBL/GenBank/DDBJ whole genome shotgun (WGS) entry which is preliminary data.</text>
</comment>
<dbReference type="AlphaFoldDB" id="A0A372G802"/>
<dbReference type="Proteomes" id="UP000262882">
    <property type="component" value="Unassembled WGS sequence"/>
</dbReference>
<evidence type="ECO:0000313" key="2">
    <source>
        <dbReference type="EMBL" id="RFS81500.1"/>
    </source>
</evidence>
<feature type="compositionally biased region" description="Basic residues" evidence="1">
    <location>
        <begin position="1"/>
        <end position="12"/>
    </location>
</feature>
<dbReference type="EMBL" id="QVNQ01000013">
    <property type="protein sequence ID" value="RFS81500.1"/>
    <property type="molecule type" value="Genomic_DNA"/>
</dbReference>
<proteinExistence type="predicted"/>
<dbReference type="Gene3D" id="3.90.1530.10">
    <property type="entry name" value="Conserved hypothetical protein from pyrococcus furiosus pfu- 392566-001, ParB domain"/>
    <property type="match status" value="1"/>
</dbReference>
<protein>
    <submittedName>
        <fullName evidence="2">Uncharacterized protein</fullName>
    </submittedName>
</protein>
<gene>
    <name evidence="2" type="ORF">D0T12_31625</name>
</gene>
<organism evidence="2 3">
    <name type="scientific">Actinomadura spongiicola</name>
    <dbReference type="NCBI Taxonomy" id="2303421"/>
    <lineage>
        <taxon>Bacteria</taxon>
        <taxon>Bacillati</taxon>
        <taxon>Actinomycetota</taxon>
        <taxon>Actinomycetes</taxon>
        <taxon>Streptosporangiales</taxon>
        <taxon>Thermomonosporaceae</taxon>
        <taxon>Actinomadura</taxon>
    </lineage>
</organism>
<feature type="region of interest" description="Disordered" evidence="1">
    <location>
        <begin position="1"/>
        <end position="20"/>
    </location>
</feature>
<dbReference type="InterPro" id="IPR036086">
    <property type="entry name" value="ParB/Sulfiredoxin_sf"/>
</dbReference>
<accession>A0A372G802</accession>
<evidence type="ECO:0000313" key="3">
    <source>
        <dbReference type="Proteomes" id="UP000262882"/>
    </source>
</evidence>
<dbReference type="SUPFAM" id="SSF110849">
    <property type="entry name" value="ParB/Sulfiredoxin"/>
    <property type="match status" value="1"/>
</dbReference>